<dbReference type="SMART" id="SM00822">
    <property type="entry name" value="PKS_KR"/>
    <property type="match status" value="1"/>
</dbReference>
<name>N1MBK0_9NOCA</name>
<dbReference type="Pfam" id="PF13561">
    <property type="entry name" value="adh_short_C2"/>
    <property type="match status" value="1"/>
</dbReference>
<dbReference type="PRINTS" id="PR00081">
    <property type="entry name" value="GDHRDH"/>
</dbReference>
<dbReference type="EMBL" id="CP106982">
    <property type="protein sequence ID" value="UYF95330.1"/>
    <property type="molecule type" value="Genomic_DNA"/>
</dbReference>
<dbReference type="PRINTS" id="PR00080">
    <property type="entry name" value="SDRFAMILY"/>
</dbReference>
<dbReference type="InterPro" id="IPR002347">
    <property type="entry name" value="SDR_fam"/>
</dbReference>
<evidence type="ECO:0000256" key="3">
    <source>
        <dbReference type="ARBA" id="ARBA00023027"/>
    </source>
</evidence>
<dbReference type="AlphaFoldDB" id="N1MBK0"/>
<evidence type="ECO:0000256" key="2">
    <source>
        <dbReference type="ARBA" id="ARBA00023002"/>
    </source>
</evidence>
<protein>
    <submittedName>
        <fullName evidence="5">SDR family oxidoreductase</fullName>
    </submittedName>
</protein>
<dbReference type="InterPro" id="IPR036291">
    <property type="entry name" value="NAD(P)-bd_dom_sf"/>
</dbReference>
<evidence type="ECO:0000256" key="1">
    <source>
        <dbReference type="ARBA" id="ARBA00006484"/>
    </source>
</evidence>
<dbReference type="CDD" id="cd05233">
    <property type="entry name" value="SDR_c"/>
    <property type="match status" value="1"/>
</dbReference>
<accession>N1MBK0</accession>
<accession>A0A059MH43</accession>
<feature type="domain" description="Ketoreductase" evidence="4">
    <location>
        <begin position="6"/>
        <end position="179"/>
    </location>
</feature>
<evidence type="ECO:0000313" key="5">
    <source>
        <dbReference type="EMBL" id="UYF95330.1"/>
    </source>
</evidence>
<proteinExistence type="inferred from homology"/>
<dbReference type="PANTHER" id="PTHR24321:SF8">
    <property type="entry name" value="ESTRADIOL 17-BETA-DEHYDROGENASE 8-RELATED"/>
    <property type="match status" value="1"/>
</dbReference>
<keyword evidence="3" id="KW-0520">NAD</keyword>
<comment type="similarity">
    <text evidence="1">Belongs to the short-chain dehydrogenases/reductases (SDR) family.</text>
</comment>
<organism evidence="5 6">
    <name type="scientific">Rhodococcus aetherivorans</name>
    <dbReference type="NCBI Taxonomy" id="191292"/>
    <lineage>
        <taxon>Bacteria</taxon>
        <taxon>Bacillati</taxon>
        <taxon>Actinomycetota</taxon>
        <taxon>Actinomycetes</taxon>
        <taxon>Mycobacteriales</taxon>
        <taxon>Nocardiaceae</taxon>
        <taxon>Rhodococcus</taxon>
    </lineage>
</organism>
<dbReference type="GeneID" id="83619969"/>
<dbReference type="PANTHER" id="PTHR24321">
    <property type="entry name" value="DEHYDROGENASES, SHORT CHAIN"/>
    <property type="match status" value="1"/>
</dbReference>
<dbReference type="Gene3D" id="3.40.50.720">
    <property type="entry name" value="NAD(P)-binding Rossmann-like Domain"/>
    <property type="match status" value="1"/>
</dbReference>
<evidence type="ECO:0000313" key="6">
    <source>
        <dbReference type="Proteomes" id="UP001163947"/>
    </source>
</evidence>
<dbReference type="RefSeq" id="WP_006944197.1">
    <property type="nucleotide sequence ID" value="NZ_CAVJ010000213.1"/>
</dbReference>
<dbReference type="Proteomes" id="UP001163947">
    <property type="component" value="Chromosome"/>
</dbReference>
<dbReference type="FunFam" id="3.40.50.720:FF:000084">
    <property type="entry name" value="Short-chain dehydrogenase reductase"/>
    <property type="match status" value="1"/>
</dbReference>
<dbReference type="SUPFAM" id="SSF51735">
    <property type="entry name" value="NAD(P)-binding Rossmann-fold domains"/>
    <property type="match status" value="1"/>
</dbReference>
<dbReference type="GO" id="GO:0016491">
    <property type="term" value="F:oxidoreductase activity"/>
    <property type="evidence" value="ECO:0007669"/>
    <property type="project" value="UniProtKB-KW"/>
</dbReference>
<evidence type="ECO:0000259" key="4">
    <source>
        <dbReference type="SMART" id="SM00822"/>
    </source>
</evidence>
<gene>
    <name evidence="5" type="ORF">OCS65_06090</name>
</gene>
<dbReference type="PROSITE" id="PS00061">
    <property type="entry name" value="ADH_SHORT"/>
    <property type="match status" value="1"/>
</dbReference>
<keyword evidence="2" id="KW-0560">Oxidoreductase</keyword>
<dbReference type="InterPro" id="IPR020904">
    <property type="entry name" value="Sc_DH/Rdtase_CS"/>
</dbReference>
<sequence length="250" mass="26378">MKLSGKTAVVTGGAGGIGRAVTRVFVREGARVLFVDVDDDRGHALETELVDSGGEAKFLQADISRRESAERIRDAAVAAFGGIHVLVNNAHASRQAPLLEHTAEMFDLSFGTGFYPTVHLMQACHPQLKQARGSVVNFGSGSALDGMPTQTSYAAAKEAIRAVSRVAANEWAADGIRVNVVCPFAATEGVLAWQQAFPDRAAAAAAKVPLQRIGDPETDIAPVVVFLASDDSRYMTGQTLMADGGSIKLR</sequence>
<dbReference type="InterPro" id="IPR057326">
    <property type="entry name" value="KR_dom"/>
</dbReference>
<reference evidence="5" key="1">
    <citation type="submission" date="2022-09" db="EMBL/GenBank/DDBJ databases">
        <title>The genome sequence of Rhodococcus aetherivorans N1.</title>
        <authorList>
            <person name="Jiang W."/>
        </authorList>
    </citation>
    <scope>NUCLEOTIDE SEQUENCE</scope>
    <source>
        <strain evidence="5">N1</strain>
    </source>
</reference>